<dbReference type="EMBL" id="JAIWYP010000003">
    <property type="protein sequence ID" value="KAH3851481.1"/>
    <property type="molecule type" value="Genomic_DNA"/>
</dbReference>
<evidence type="ECO:0000256" key="1">
    <source>
        <dbReference type="SAM" id="SignalP"/>
    </source>
</evidence>
<reference evidence="2" key="2">
    <citation type="submission" date="2020-11" db="EMBL/GenBank/DDBJ databases">
        <authorList>
            <person name="McCartney M.A."/>
            <person name="Auch B."/>
            <person name="Kono T."/>
            <person name="Mallez S."/>
            <person name="Becker A."/>
            <person name="Gohl D.M."/>
            <person name="Silverstein K.A.T."/>
            <person name="Koren S."/>
            <person name="Bechman K.B."/>
            <person name="Herman A."/>
            <person name="Abrahante J.E."/>
            <person name="Garbe J."/>
        </authorList>
    </citation>
    <scope>NUCLEOTIDE SEQUENCE</scope>
    <source>
        <strain evidence="2">Duluth1</strain>
        <tissue evidence="2">Whole animal</tissue>
    </source>
</reference>
<dbReference type="Proteomes" id="UP000828390">
    <property type="component" value="Unassembled WGS sequence"/>
</dbReference>
<keyword evidence="1" id="KW-0732">Signal</keyword>
<accession>A0A9D4L4K0</accession>
<evidence type="ECO:0000313" key="2">
    <source>
        <dbReference type="EMBL" id="KAH3851481.1"/>
    </source>
</evidence>
<feature type="chain" id="PRO_5038439502" evidence="1">
    <location>
        <begin position="20"/>
        <end position="101"/>
    </location>
</feature>
<sequence>MKWALLSVGAVHIPIPCMSFLVVPMSLVPGLHVMAPKLQGPSVESLVPVSQLEASKLQMPGSQVVGQLIGSVAGGGATGSVAGGGATGSVAGCGATGSVAG</sequence>
<reference evidence="2" key="1">
    <citation type="journal article" date="2019" name="bioRxiv">
        <title>The Genome of the Zebra Mussel, Dreissena polymorpha: A Resource for Invasive Species Research.</title>
        <authorList>
            <person name="McCartney M.A."/>
            <person name="Auch B."/>
            <person name="Kono T."/>
            <person name="Mallez S."/>
            <person name="Zhang Y."/>
            <person name="Obille A."/>
            <person name="Becker A."/>
            <person name="Abrahante J.E."/>
            <person name="Garbe J."/>
            <person name="Badalamenti J.P."/>
            <person name="Herman A."/>
            <person name="Mangelson H."/>
            <person name="Liachko I."/>
            <person name="Sullivan S."/>
            <person name="Sone E.D."/>
            <person name="Koren S."/>
            <person name="Silverstein K.A.T."/>
            <person name="Beckman K.B."/>
            <person name="Gohl D.M."/>
        </authorList>
    </citation>
    <scope>NUCLEOTIDE SEQUENCE</scope>
    <source>
        <strain evidence="2">Duluth1</strain>
        <tissue evidence="2">Whole animal</tissue>
    </source>
</reference>
<gene>
    <name evidence="2" type="ORF">DPMN_093963</name>
</gene>
<organism evidence="2 3">
    <name type="scientific">Dreissena polymorpha</name>
    <name type="common">Zebra mussel</name>
    <name type="synonym">Mytilus polymorpha</name>
    <dbReference type="NCBI Taxonomy" id="45954"/>
    <lineage>
        <taxon>Eukaryota</taxon>
        <taxon>Metazoa</taxon>
        <taxon>Spiralia</taxon>
        <taxon>Lophotrochozoa</taxon>
        <taxon>Mollusca</taxon>
        <taxon>Bivalvia</taxon>
        <taxon>Autobranchia</taxon>
        <taxon>Heteroconchia</taxon>
        <taxon>Euheterodonta</taxon>
        <taxon>Imparidentia</taxon>
        <taxon>Neoheterodontei</taxon>
        <taxon>Myida</taxon>
        <taxon>Dreissenoidea</taxon>
        <taxon>Dreissenidae</taxon>
        <taxon>Dreissena</taxon>
    </lineage>
</organism>
<keyword evidence="3" id="KW-1185">Reference proteome</keyword>
<comment type="caution">
    <text evidence="2">The sequence shown here is derived from an EMBL/GenBank/DDBJ whole genome shotgun (WGS) entry which is preliminary data.</text>
</comment>
<dbReference type="AlphaFoldDB" id="A0A9D4L4K0"/>
<protein>
    <submittedName>
        <fullName evidence="2">Uncharacterized protein</fullName>
    </submittedName>
</protein>
<feature type="signal peptide" evidence="1">
    <location>
        <begin position="1"/>
        <end position="19"/>
    </location>
</feature>
<evidence type="ECO:0000313" key="3">
    <source>
        <dbReference type="Proteomes" id="UP000828390"/>
    </source>
</evidence>
<proteinExistence type="predicted"/>
<name>A0A9D4L4K0_DREPO</name>